<comment type="caution">
    <text evidence="2">The sequence shown here is derived from an EMBL/GenBank/DDBJ whole genome shotgun (WGS) entry which is preliminary data.</text>
</comment>
<gene>
    <name evidence="2" type="ORF">GCM10017056_24620</name>
</gene>
<reference evidence="2" key="1">
    <citation type="journal article" date="2014" name="Int. J. Syst. Evol. Microbiol.">
        <title>Complete genome sequence of Corynebacterium casei LMG S-19264T (=DSM 44701T), isolated from a smear-ripened cheese.</title>
        <authorList>
            <consortium name="US DOE Joint Genome Institute (JGI-PGF)"/>
            <person name="Walter F."/>
            <person name="Albersmeier A."/>
            <person name="Kalinowski J."/>
            <person name="Ruckert C."/>
        </authorList>
    </citation>
    <scope>NUCLEOTIDE SEQUENCE</scope>
    <source>
        <strain evidence="2">KCTC 42650</strain>
    </source>
</reference>
<evidence type="ECO:0000313" key="3">
    <source>
        <dbReference type="Proteomes" id="UP000626220"/>
    </source>
</evidence>
<dbReference type="AlphaFoldDB" id="A0A8J3GYB3"/>
<dbReference type="RefSeq" id="WP_189680381.1">
    <property type="nucleotide sequence ID" value="NZ_BNCJ01000005.1"/>
</dbReference>
<reference evidence="2" key="2">
    <citation type="submission" date="2020-09" db="EMBL/GenBank/DDBJ databases">
        <authorList>
            <person name="Sun Q."/>
            <person name="Kim S."/>
        </authorList>
    </citation>
    <scope>NUCLEOTIDE SEQUENCE</scope>
    <source>
        <strain evidence="2">KCTC 42650</strain>
    </source>
</reference>
<keyword evidence="1" id="KW-0175">Coiled coil</keyword>
<dbReference type="EMBL" id="BNCJ01000005">
    <property type="protein sequence ID" value="GHF51864.1"/>
    <property type="molecule type" value="Genomic_DNA"/>
</dbReference>
<evidence type="ECO:0000256" key="1">
    <source>
        <dbReference type="SAM" id="Coils"/>
    </source>
</evidence>
<protein>
    <submittedName>
        <fullName evidence="2">Uncharacterized protein</fullName>
    </submittedName>
</protein>
<accession>A0A8J3GYB3</accession>
<sequence>MLRHLETQRRVLVLTIQRYQEADRDWSAAAREARSWFPGARRGMAVVIGSPGSRVRKLYDRREKALQQLAVARRNLDEAKARLARRHRVMLLLTEG</sequence>
<organism evidence="2 3">
    <name type="scientific">Seohaeicola zhoushanensis</name>
    <dbReference type="NCBI Taxonomy" id="1569283"/>
    <lineage>
        <taxon>Bacteria</taxon>
        <taxon>Pseudomonadati</taxon>
        <taxon>Pseudomonadota</taxon>
        <taxon>Alphaproteobacteria</taxon>
        <taxon>Rhodobacterales</taxon>
        <taxon>Roseobacteraceae</taxon>
        <taxon>Seohaeicola</taxon>
    </lineage>
</organism>
<dbReference type="Proteomes" id="UP000626220">
    <property type="component" value="Unassembled WGS sequence"/>
</dbReference>
<name>A0A8J3GYB3_9RHOB</name>
<evidence type="ECO:0000313" key="2">
    <source>
        <dbReference type="EMBL" id="GHF51864.1"/>
    </source>
</evidence>
<proteinExistence type="predicted"/>
<keyword evidence="3" id="KW-1185">Reference proteome</keyword>
<feature type="coiled-coil region" evidence="1">
    <location>
        <begin position="55"/>
        <end position="86"/>
    </location>
</feature>